<accession>D4AYF8</accession>
<dbReference type="GO" id="GO:0005783">
    <property type="term" value="C:endoplasmic reticulum"/>
    <property type="evidence" value="ECO:0007669"/>
    <property type="project" value="TreeGrafter"/>
</dbReference>
<dbReference type="GO" id="GO:0031418">
    <property type="term" value="F:L-ascorbic acid binding"/>
    <property type="evidence" value="ECO:0007669"/>
    <property type="project" value="InterPro"/>
</dbReference>
<dbReference type="GeneID" id="9522691"/>
<protein>
    <recommendedName>
        <fullName evidence="7">Fe2OG dioxygenase domain-containing protein</fullName>
    </recommendedName>
</protein>
<keyword evidence="3" id="KW-0223">Dioxygenase</keyword>
<dbReference type="InterPro" id="IPR045054">
    <property type="entry name" value="P4HA-like"/>
</dbReference>
<evidence type="ECO:0000256" key="5">
    <source>
        <dbReference type="ARBA" id="ARBA00023004"/>
    </source>
</evidence>
<dbReference type="InterPro" id="IPR005123">
    <property type="entry name" value="Oxoglu/Fe-dep_dioxygenase_dom"/>
</dbReference>
<sequence>MEDNRGLADVRRKTRRTQRQREGSKPVAVRREQENKRKENKREKQDEMPKKPAKETAKVMSKVAAKSREESPAQKTPNWPALRPLPPTSDLCLTPILPSQIYIIRNLFSSALCKTYISFLTSLPLITTPGRPKKDEALRVNDRFQVDDASFAELLWSGTGLKELVCSSASQSEDEDDGEKVDWDGEVLGLNPNIRIYRYTKGQFFGQHYDESVQVMHGTPPVKARTSWTLLIYLSTCSGGETAFYPEPGPGSKKGKAQSQPEPVVVGMETGMALLHRHGDECLLHEGREVTGGEKWVIRSDLVVRR</sequence>
<comment type="caution">
    <text evidence="8">The sequence shown here is derived from an EMBL/GenBank/DDBJ whole genome shotgun (WGS) entry which is preliminary data.</text>
</comment>
<feature type="compositionally biased region" description="Basic and acidic residues" evidence="6">
    <location>
        <begin position="1"/>
        <end position="11"/>
    </location>
</feature>
<evidence type="ECO:0000259" key="7">
    <source>
        <dbReference type="PROSITE" id="PS51471"/>
    </source>
</evidence>
<dbReference type="Pfam" id="PF13640">
    <property type="entry name" value="2OG-FeII_Oxy_3"/>
    <property type="match status" value="1"/>
</dbReference>
<dbReference type="SMART" id="SM00702">
    <property type="entry name" value="P4Hc"/>
    <property type="match status" value="1"/>
</dbReference>
<evidence type="ECO:0000256" key="3">
    <source>
        <dbReference type="ARBA" id="ARBA00022964"/>
    </source>
</evidence>
<dbReference type="InterPro" id="IPR044862">
    <property type="entry name" value="Pro_4_hyd_alph_FE2OG_OXY"/>
</dbReference>
<evidence type="ECO:0000256" key="4">
    <source>
        <dbReference type="ARBA" id="ARBA00023002"/>
    </source>
</evidence>
<evidence type="ECO:0000256" key="1">
    <source>
        <dbReference type="ARBA" id="ARBA00001961"/>
    </source>
</evidence>
<dbReference type="RefSeq" id="XP_003012614.1">
    <property type="nucleotide sequence ID" value="XM_003012568.1"/>
</dbReference>
<feature type="compositionally biased region" description="Basic and acidic residues" evidence="6">
    <location>
        <begin position="19"/>
        <end position="57"/>
    </location>
</feature>
<evidence type="ECO:0000256" key="6">
    <source>
        <dbReference type="SAM" id="MobiDB-lite"/>
    </source>
</evidence>
<evidence type="ECO:0000313" key="9">
    <source>
        <dbReference type="Proteomes" id="UP000008866"/>
    </source>
</evidence>
<dbReference type="PANTHER" id="PTHR10869">
    <property type="entry name" value="PROLYL 4-HYDROXYLASE ALPHA SUBUNIT"/>
    <property type="match status" value="1"/>
</dbReference>
<dbReference type="InterPro" id="IPR006620">
    <property type="entry name" value="Pro_4_hyd_alph"/>
</dbReference>
<name>D4AYF8_ARTBC</name>
<evidence type="ECO:0000256" key="2">
    <source>
        <dbReference type="ARBA" id="ARBA00022723"/>
    </source>
</evidence>
<reference evidence="9" key="1">
    <citation type="journal article" date="2011" name="Genome Biol.">
        <title>Comparative and functional genomics provide insights into the pathogenicity of dermatophytic fungi.</title>
        <authorList>
            <person name="Burmester A."/>
            <person name="Shelest E."/>
            <person name="Gloeckner G."/>
            <person name="Heddergott C."/>
            <person name="Schindler S."/>
            <person name="Staib P."/>
            <person name="Heidel A."/>
            <person name="Felder M."/>
            <person name="Petzold A."/>
            <person name="Szafranski K."/>
            <person name="Feuermann M."/>
            <person name="Pedruzzi I."/>
            <person name="Priebe S."/>
            <person name="Groth M."/>
            <person name="Winkler R."/>
            <person name="Li W."/>
            <person name="Kniemeyer O."/>
            <person name="Schroeckh V."/>
            <person name="Hertweck C."/>
            <person name="Hube B."/>
            <person name="White T.C."/>
            <person name="Platzer M."/>
            <person name="Guthke R."/>
            <person name="Heitman J."/>
            <person name="Woestemeyer J."/>
            <person name="Zipfel P.F."/>
            <person name="Monod M."/>
            <person name="Brakhage A.A."/>
        </authorList>
    </citation>
    <scope>NUCLEOTIDE SEQUENCE [LARGE SCALE GENOMIC DNA]</scope>
    <source>
        <strain evidence="9">ATCC MYA-4681 / CBS 112371</strain>
    </source>
</reference>
<dbReference type="GO" id="GO:0005506">
    <property type="term" value="F:iron ion binding"/>
    <property type="evidence" value="ECO:0007669"/>
    <property type="project" value="InterPro"/>
</dbReference>
<comment type="cofactor">
    <cofactor evidence="1">
        <name>L-ascorbate</name>
        <dbReference type="ChEBI" id="CHEBI:38290"/>
    </cofactor>
</comment>
<dbReference type="Gene3D" id="2.60.120.620">
    <property type="entry name" value="q2cbj1_9rhob like domain"/>
    <property type="match status" value="1"/>
</dbReference>
<organism evidence="8 9">
    <name type="scientific">Arthroderma benhamiae (strain ATCC MYA-4681 / CBS 112371)</name>
    <name type="common">Trichophyton mentagrophytes</name>
    <dbReference type="NCBI Taxonomy" id="663331"/>
    <lineage>
        <taxon>Eukaryota</taxon>
        <taxon>Fungi</taxon>
        <taxon>Dikarya</taxon>
        <taxon>Ascomycota</taxon>
        <taxon>Pezizomycotina</taxon>
        <taxon>Eurotiomycetes</taxon>
        <taxon>Eurotiomycetidae</taxon>
        <taxon>Onygenales</taxon>
        <taxon>Arthrodermataceae</taxon>
        <taxon>Trichophyton</taxon>
    </lineage>
</organism>
<dbReference type="KEGG" id="abe:ARB_01227"/>
<dbReference type="HOGENOM" id="CLU_041456_0_0_1"/>
<feature type="domain" description="Fe2OG dioxygenase" evidence="7">
    <location>
        <begin position="189"/>
        <end position="306"/>
    </location>
</feature>
<evidence type="ECO:0000313" key="8">
    <source>
        <dbReference type="EMBL" id="EFE31974.1"/>
    </source>
</evidence>
<dbReference type="eggNOG" id="ENOG502QR14">
    <property type="taxonomic scope" value="Eukaryota"/>
</dbReference>
<dbReference type="AlphaFoldDB" id="D4AYF8"/>
<keyword evidence="4" id="KW-0560">Oxidoreductase</keyword>
<keyword evidence="2" id="KW-0479">Metal-binding</keyword>
<dbReference type="PANTHER" id="PTHR10869:SF236">
    <property type="entry name" value="PROLYL 4-HYDROXYLASE ALPHA SUBUNIT DOMAIN-CONTAINING PROTEIN"/>
    <property type="match status" value="1"/>
</dbReference>
<dbReference type="PROSITE" id="PS51471">
    <property type="entry name" value="FE2OG_OXY"/>
    <property type="match status" value="1"/>
</dbReference>
<keyword evidence="9" id="KW-1185">Reference proteome</keyword>
<gene>
    <name evidence="8" type="ORF">ARB_01227</name>
</gene>
<dbReference type="Proteomes" id="UP000008866">
    <property type="component" value="Unassembled WGS sequence"/>
</dbReference>
<keyword evidence="5" id="KW-0408">Iron</keyword>
<dbReference type="OMA" id="QFFGQHY"/>
<proteinExistence type="predicted"/>
<dbReference type="FunFam" id="2.60.120.620:FF:000021">
    <property type="entry name" value="WGS project CABT00000000 data, contig 2.8"/>
    <property type="match status" value="1"/>
</dbReference>
<dbReference type="EMBL" id="ABSU01000018">
    <property type="protein sequence ID" value="EFE31974.1"/>
    <property type="molecule type" value="Genomic_DNA"/>
</dbReference>
<feature type="region of interest" description="Disordered" evidence="6">
    <location>
        <begin position="1"/>
        <end position="85"/>
    </location>
</feature>
<dbReference type="GO" id="GO:0004656">
    <property type="term" value="F:procollagen-proline 4-dioxygenase activity"/>
    <property type="evidence" value="ECO:0007669"/>
    <property type="project" value="TreeGrafter"/>
</dbReference>